<dbReference type="EMBL" id="KQ484125">
    <property type="protein sequence ID" value="KYP37230.1"/>
    <property type="molecule type" value="Genomic_DNA"/>
</dbReference>
<dbReference type="GO" id="GO:0006952">
    <property type="term" value="P:defense response"/>
    <property type="evidence" value="ECO:0007669"/>
    <property type="project" value="UniProtKB-KW"/>
</dbReference>
<accession>A0A151R3V4</accession>
<dbReference type="PANTHER" id="PTHR36766">
    <property type="entry name" value="PLANT BROAD-SPECTRUM MILDEW RESISTANCE PROTEIN RPW8"/>
    <property type="match status" value="1"/>
</dbReference>
<dbReference type="InterPro" id="IPR027417">
    <property type="entry name" value="P-loop_NTPase"/>
</dbReference>
<dbReference type="Proteomes" id="UP000075243">
    <property type="component" value="Unassembled WGS sequence"/>
</dbReference>
<gene>
    <name evidence="2" type="ORF">KK1_041562</name>
</gene>
<protein>
    <submittedName>
        <fullName evidence="2">Disease resistance protein RGA1</fullName>
    </submittedName>
</protein>
<evidence type="ECO:0000313" key="2">
    <source>
        <dbReference type="EMBL" id="KYP37230.1"/>
    </source>
</evidence>
<name>A0A151R3V4_CAJCA</name>
<evidence type="ECO:0000313" key="3">
    <source>
        <dbReference type="Proteomes" id="UP000075243"/>
    </source>
</evidence>
<sequence>MTTPSENVAKIVHFDIIQVYPLEKLSNKNILLVFGNHAFPRSESNNNRSALERIGREIVKKFNGSPLAAQSLRGTLRKEYDIRDWNNILERDM</sequence>
<dbReference type="AlphaFoldDB" id="A0A151R3V4"/>
<reference evidence="2" key="1">
    <citation type="journal article" date="2012" name="Nat. Biotechnol.">
        <title>Draft genome sequence of pigeonpea (Cajanus cajan), an orphan legume crop of resource-poor farmers.</title>
        <authorList>
            <person name="Varshney R.K."/>
            <person name="Chen W."/>
            <person name="Li Y."/>
            <person name="Bharti A.K."/>
            <person name="Saxena R.K."/>
            <person name="Schlueter J.A."/>
            <person name="Donoghue M.T."/>
            <person name="Azam S."/>
            <person name="Fan G."/>
            <person name="Whaley A.M."/>
            <person name="Farmer A.D."/>
            <person name="Sheridan J."/>
            <person name="Iwata A."/>
            <person name="Tuteja R."/>
            <person name="Penmetsa R.V."/>
            <person name="Wu W."/>
            <person name="Upadhyaya H.D."/>
            <person name="Yang S.P."/>
            <person name="Shah T."/>
            <person name="Saxena K.B."/>
            <person name="Michael T."/>
            <person name="McCombie W.R."/>
            <person name="Yang B."/>
            <person name="Zhang G."/>
            <person name="Yang H."/>
            <person name="Wang J."/>
            <person name="Spillane C."/>
            <person name="Cook D.R."/>
            <person name="May G.D."/>
            <person name="Xu X."/>
            <person name="Jackson S.A."/>
        </authorList>
    </citation>
    <scope>NUCLEOTIDE SEQUENCE [LARGE SCALE GENOMIC DNA]</scope>
</reference>
<dbReference type="GO" id="GO:0043531">
    <property type="term" value="F:ADP binding"/>
    <property type="evidence" value="ECO:0007669"/>
    <property type="project" value="InterPro"/>
</dbReference>
<evidence type="ECO:0000256" key="1">
    <source>
        <dbReference type="ARBA" id="ARBA00022821"/>
    </source>
</evidence>
<dbReference type="InterPro" id="IPR042197">
    <property type="entry name" value="Apaf_helical"/>
</dbReference>
<dbReference type="Gene3D" id="1.10.8.430">
    <property type="entry name" value="Helical domain of apoptotic protease-activating factors"/>
    <property type="match status" value="1"/>
</dbReference>
<organism evidence="2 3">
    <name type="scientific">Cajanus cajan</name>
    <name type="common">Pigeon pea</name>
    <name type="synonym">Cajanus indicus</name>
    <dbReference type="NCBI Taxonomy" id="3821"/>
    <lineage>
        <taxon>Eukaryota</taxon>
        <taxon>Viridiplantae</taxon>
        <taxon>Streptophyta</taxon>
        <taxon>Embryophyta</taxon>
        <taxon>Tracheophyta</taxon>
        <taxon>Spermatophyta</taxon>
        <taxon>Magnoliopsida</taxon>
        <taxon>eudicotyledons</taxon>
        <taxon>Gunneridae</taxon>
        <taxon>Pentapetalae</taxon>
        <taxon>rosids</taxon>
        <taxon>fabids</taxon>
        <taxon>Fabales</taxon>
        <taxon>Fabaceae</taxon>
        <taxon>Papilionoideae</taxon>
        <taxon>50 kb inversion clade</taxon>
        <taxon>NPAAA clade</taxon>
        <taxon>indigoferoid/millettioid clade</taxon>
        <taxon>Phaseoleae</taxon>
        <taxon>Cajanus</taxon>
    </lineage>
</organism>
<dbReference type="SUPFAM" id="SSF52540">
    <property type="entry name" value="P-loop containing nucleoside triphosphate hydrolases"/>
    <property type="match status" value="1"/>
</dbReference>
<keyword evidence="3" id="KW-1185">Reference proteome</keyword>
<keyword evidence="1" id="KW-0611">Plant defense</keyword>
<dbReference type="PANTHER" id="PTHR36766:SF51">
    <property type="entry name" value="DISEASE RESISTANCE RPP13-LIKE PROTEIN 1"/>
    <property type="match status" value="1"/>
</dbReference>
<proteinExistence type="predicted"/>
<dbReference type="Gramene" id="C.cajan_34735.t">
    <property type="protein sequence ID" value="C.cajan_34735.t.cds1"/>
    <property type="gene ID" value="C.cajan_34735"/>
</dbReference>